<dbReference type="InterPro" id="IPR036291">
    <property type="entry name" value="NAD(P)-bd_dom_sf"/>
</dbReference>
<evidence type="ECO:0000256" key="1">
    <source>
        <dbReference type="ARBA" id="ARBA00010371"/>
    </source>
</evidence>
<dbReference type="InterPro" id="IPR052100">
    <property type="entry name" value="SV-ATPase_mito-regulator"/>
</dbReference>
<feature type="domain" description="Enoyl reductase (ER)" evidence="3">
    <location>
        <begin position="16"/>
        <end position="342"/>
    </location>
</feature>
<dbReference type="InterPro" id="IPR020843">
    <property type="entry name" value="ER"/>
</dbReference>
<reference evidence="4 6" key="2">
    <citation type="journal article" date="2013" name="Nature">
        <title>Insights into bilaterian evolution from three spiralian genomes.</title>
        <authorList>
            <person name="Simakov O."/>
            <person name="Marletaz F."/>
            <person name="Cho S.J."/>
            <person name="Edsinger-Gonzales E."/>
            <person name="Havlak P."/>
            <person name="Hellsten U."/>
            <person name="Kuo D.H."/>
            <person name="Larsson T."/>
            <person name="Lv J."/>
            <person name="Arendt D."/>
            <person name="Savage R."/>
            <person name="Osoegawa K."/>
            <person name="de Jong P."/>
            <person name="Grimwood J."/>
            <person name="Chapman J.A."/>
            <person name="Shapiro H."/>
            <person name="Aerts A."/>
            <person name="Otillar R.P."/>
            <person name="Terry A.Y."/>
            <person name="Boore J.L."/>
            <person name="Grigoriev I.V."/>
            <person name="Lindberg D.R."/>
            <person name="Seaver E.C."/>
            <person name="Weisblat D.A."/>
            <person name="Putnam N.H."/>
            <person name="Rokhsar D.S."/>
        </authorList>
    </citation>
    <scope>NUCLEOTIDE SEQUENCE</scope>
    <source>
        <strain evidence="4 6">I ESC-2004</strain>
    </source>
</reference>
<dbReference type="PANTHER" id="PTHR44054">
    <property type="entry name" value="SYNAPTIC VESICLE MEMBRANE PROTEIN VAT-1 HOMOLOG-LIKE"/>
    <property type="match status" value="1"/>
</dbReference>
<dbReference type="GO" id="GO:0008270">
    <property type="term" value="F:zinc ion binding"/>
    <property type="evidence" value="ECO:0007669"/>
    <property type="project" value="InterPro"/>
</dbReference>
<reference evidence="6" key="1">
    <citation type="submission" date="2012-12" db="EMBL/GenBank/DDBJ databases">
        <authorList>
            <person name="Hellsten U."/>
            <person name="Grimwood J."/>
            <person name="Chapman J.A."/>
            <person name="Shapiro H."/>
            <person name="Aerts A."/>
            <person name="Otillar R.P."/>
            <person name="Terry A.Y."/>
            <person name="Boore J.L."/>
            <person name="Simakov O."/>
            <person name="Marletaz F."/>
            <person name="Cho S.-J."/>
            <person name="Edsinger-Gonzales E."/>
            <person name="Havlak P."/>
            <person name="Kuo D.-H."/>
            <person name="Larsson T."/>
            <person name="Lv J."/>
            <person name="Arendt D."/>
            <person name="Savage R."/>
            <person name="Osoegawa K."/>
            <person name="de Jong P."/>
            <person name="Lindberg D.R."/>
            <person name="Seaver E.C."/>
            <person name="Weisblat D.A."/>
            <person name="Putnam N.H."/>
            <person name="Grigoriev I.V."/>
            <person name="Rokhsar D.S."/>
        </authorList>
    </citation>
    <scope>NUCLEOTIDE SEQUENCE</scope>
    <source>
        <strain evidence="6">I ESC-2004</strain>
    </source>
</reference>
<dbReference type="CDD" id="cd08275">
    <property type="entry name" value="MDR3"/>
    <property type="match status" value="1"/>
</dbReference>
<dbReference type="OMA" id="MRAAVCP"/>
<dbReference type="OrthoDB" id="203908at2759"/>
<dbReference type="InterPro" id="IPR011032">
    <property type="entry name" value="GroES-like_sf"/>
</dbReference>
<gene>
    <name evidence="4" type="ORF">CAPTEDRAFT_20650</name>
</gene>
<dbReference type="EMBL" id="AMQN01000353">
    <property type="status" value="NOT_ANNOTATED_CDS"/>
    <property type="molecule type" value="Genomic_DNA"/>
</dbReference>
<dbReference type="GO" id="GO:0016491">
    <property type="term" value="F:oxidoreductase activity"/>
    <property type="evidence" value="ECO:0007669"/>
    <property type="project" value="UniProtKB-KW"/>
</dbReference>
<evidence type="ECO:0000256" key="2">
    <source>
        <dbReference type="ARBA" id="ARBA00023002"/>
    </source>
</evidence>
<dbReference type="Pfam" id="PF13602">
    <property type="entry name" value="ADH_zinc_N_2"/>
    <property type="match status" value="1"/>
</dbReference>
<organism evidence="4">
    <name type="scientific">Capitella teleta</name>
    <name type="common">Polychaete worm</name>
    <dbReference type="NCBI Taxonomy" id="283909"/>
    <lineage>
        <taxon>Eukaryota</taxon>
        <taxon>Metazoa</taxon>
        <taxon>Spiralia</taxon>
        <taxon>Lophotrochozoa</taxon>
        <taxon>Annelida</taxon>
        <taxon>Polychaeta</taxon>
        <taxon>Sedentaria</taxon>
        <taxon>Scolecida</taxon>
        <taxon>Capitellidae</taxon>
        <taxon>Capitella</taxon>
    </lineage>
</organism>
<dbReference type="Gene3D" id="3.90.180.10">
    <property type="entry name" value="Medium-chain alcohol dehydrogenases, catalytic domain"/>
    <property type="match status" value="1"/>
</dbReference>
<keyword evidence="2" id="KW-0560">Oxidoreductase</keyword>
<reference evidence="5" key="3">
    <citation type="submission" date="2015-06" db="UniProtKB">
        <authorList>
            <consortium name="EnsemblMetazoa"/>
        </authorList>
    </citation>
    <scope>IDENTIFICATION</scope>
</reference>
<dbReference type="HOGENOM" id="CLU_026673_3_1_1"/>
<proteinExistence type="inferred from homology"/>
<accession>R7TEL3</accession>
<dbReference type="PANTHER" id="PTHR44054:SF1">
    <property type="entry name" value="SYNAPTIC VESICLE MEMBRANE PROTEIN VAT-1 HOMOLOG"/>
    <property type="match status" value="1"/>
</dbReference>
<dbReference type="EnsemblMetazoa" id="CapteT20650">
    <property type="protein sequence ID" value="CapteP20650"/>
    <property type="gene ID" value="CapteG20650"/>
</dbReference>
<dbReference type="InterPro" id="IPR002364">
    <property type="entry name" value="Quin_OxRdtase/zeta-crystal_CS"/>
</dbReference>
<name>R7TEL3_CAPTE</name>
<evidence type="ECO:0000313" key="6">
    <source>
        <dbReference type="Proteomes" id="UP000014760"/>
    </source>
</evidence>
<dbReference type="Proteomes" id="UP000014760">
    <property type="component" value="Unassembled WGS sequence"/>
</dbReference>
<dbReference type="SMART" id="SM00829">
    <property type="entry name" value="PKS_ER"/>
    <property type="match status" value="1"/>
</dbReference>
<dbReference type="PROSITE" id="PS01162">
    <property type="entry name" value="QOR_ZETA_CRYSTAL"/>
    <property type="match status" value="1"/>
</dbReference>
<dbReference type="Pfam" id="PF08240">
    <property type="entry name" value="ADH_N"/>
    <property type="match status" value="1"/>
</dbReference>
<evidence type="ECO:0000259" key="3">
    <source>
        <dbReference type="SMART" id="SM00829"/>
    </source>
</evidence>
<keyword evidence="6" id="KW-1185">Reference proteome</keyword>
<dbReference type="Gene3D" id="3.40.50.720">
    <property type="entry name" value="NAD(P)-binding Rossmann-like Domain"/>
    <property type="match status" value="1"/>
</dbReference>
<dbReference type="InterPro" id="IPR013154">
    <property type="entry name" value="ADH-like_N"/>
</dbReference>
<comment type="similarity">
    <text evidence="1">Belongs to the zinc-containing alcohol dehydrogenase family. Quinone oxidoreductase subfamily.</text>
</comment>
<dbReference type="STRING" id="283909.R7TEL3"/>
<dbReference type="SUPFAM" id="SSF51735">
    <property type="entry name" value="NAD(P)-binding Rossmann-fold domains"/>
    <property type="match status" value="1"/>
</dbReference>
<dbReference type="SUPFAM" id="SSF50129">
    <property type="entry name" value="GroES-like"/>
    <property type="match status" value="1"/>
</dbReference>
<dbReference type="EMBL" id="KB310317">
    <property type="protein sequence ID" value="ELT91922.1"/>
    <property type="molecule type" value="Genomic_DNA"/>
</dbReference>
<evidence type="ECO:0000313" key="4">
    <source>
        <dbReference type="EMBL" id="ELT91922.1"/>
    </source>
</evidence>
<sequence length="348" mass="38443">MATRQTSKTLVLTGFGGYDKMKVEMRPVPRPSQGEVLVNIKASGINFAELMCRQGSYDRLPKLPAVLGLEGSGVVAQVGPGVTDLKEGQRVVCMQDFGLWREYAVVKRSHCFVIPDSMSFHDAAAFPLNYVTAHQMLFDCANLRRNMSVLVHMAAGGVGTAVAQLCRCVPNVTVFGTASASKHSVIKQHGITHPIDYRTDDYVQEVKKIQPEGVDIVLDPLNGPDATKGYALLKPMGKIVHFGAANAVSGPSMSLWSLGKLWLQTRNYSPLWMLGDNKGVFFYHLGHMASQPELWAHTLEELIQWYSEGKYKPIIDSVWSFDEIGSAMARMHERKNIGKVIITPHKEA</sequence>
<protein>
    <recommendedName>
        <fullName evidence="3">Enoyl reductase (ER) domain-containing protein</fullName>
    </recommendedName>
</protein>
<evidence type="ECO:0000313" key="5">
    <source>
        <dbReference type="EnsemblMetazoa" id="CapteP20650"/>
    </source>
</evidence>
<dbReference type="AlphaFoldDB" id="R7TEL3"/>